<dbReference type="EC" id="6.3.4.15" evidence="5"/>
<keyword evidence="8" id="KW-1185">Reference proteome</keyword>
<dbReference type="EMBL" id="AQFT01000041">
    <property type="protein sequence ID" value="EMZ33062.1"/>
    <property type="molecule type" value="Genomic_DNA"/>
</dbReference>
<dbReference type="eggNOG" id="COG0340">
    <property type="taxonomic scope" value="Bacteria"/>
</dbReference>
<dbReference type="SUPFAM" id="SSF50037">
    <property type="entry name" value="C-terminal domain of transcriptional repressors"/>
    <property type="match status" value="1"/>
</dbReference>
<dbReference type="STRING" id="1235802.C823_01480"/>
<dbReference type="Gene3D" id="2.30.30.100">
    <property type="match status" value="1"/>
</dbReference>
<dbReference type="Pfam" id="PF08279">
    <property type="entry name" value="HTH_11"/>
    <property type="match status" value="1"/>
</dbReference>
<evidence type="ECO:0000313" key="7">
    <source>
        <dbReference type="EMBL" id="EMZ33062.1"/>
    </source>
</evidence>
<dbReference type="NCBIfam" id="TIGR00121">
    <property type="entry name" value="birA_ligase"/>
    <property type="match status" value="1"/>
</dbReference>
<dbReference type="PANTHER" id="PTHR12835">
    <property type="entry name" value="BIOTIN PROTEIN LIGASE"/>
    <property type="match status" value="1"/>
</dbReference>
<keyword evidence="5" id="KW-0238">DNA-binding</keyword>
<dbReference type="InterPro" id="IPR004408">
    <property type="entry name" value="Biotin_CoA_COase_ligase"/>
</dbReference>
<feature type="DNA-binding region" description="H-T-H motif" evidence="5">
    <location>
        <begin position="18"/>
        <end position="37"/>
    </location>
</feature>
<dbReference type="CDD" id="cd16442">
    <property type="entry name" value="BPL"/>
    <property type="match status" value="1"/>
</dbReference>
<keyword evidence="3 5" id="KW-0067">ATP-binding</keyword>
<dbReference type="PANTHER" id="PTHR12835:SF5">
    <property type="entry name" value="BIOTIN--PROTEIN LIGASE"/>
    <property type="match status" value="1"/>
</dbReference>
<evidence type="ECO:0000256" key="1">
    <source>
        <dbReference type="ARBA" id="ARBA00022598"/>
    </source>
</evidence>
<evidence type="ECO:0000256" key="2">
    <source>
        <dbReference type="ARBA" id="ARBA00022741"/>
    </source>
</evidence>
<dbReference type="SUPFAM" id="SSF46785">
    <property type="entry name" value="Winged helix' DNA-binding domain"/>
    <property type="match status" value="1"/>
</dbReference>
<dbReference type="InterPro" id="IPR045864">
    <property type="entry name" value="aa-tRNA-synth_II/BPL/LPL"/>
</dbReference>
<dbReference type="HOGENOM" id="CLU_051096_0_0_9"/>
<dbReference type="eggNOG" id="COG1654">
    <property type="taxonomic scope" value="Bacteria"/>
</dbReference>
<dbReference type="GO" id="GO:0005737">
    <property type="term" value="C:cytoplasm"/>
    <property type="evidence" value="ECO:0007669"/>
    <property type="project" value="TreeGrafter"/>
</dbReference>
<dbReference type="InterPro" id="IPR004143">
    <property type="entry name" value="BPL_LPL_catalytic"/>
</dbReference>
<comment type="catalytic activity">
    <reaction evidence="5">
        <text>biotin + L-lysyl-[protein] + ATP = N(6)-biotinyl-L-lysyl-[protein] + AMP + diphosphate + H(+)</text>
        <dbReference type="Rhea" id="RHEA:11756"/>
        <dbReference type="Rhea" id="RHEA-COMP:9752"/>
        <dbReference type="Rhea" id="RHEA-COMP:10505"/>
        <dbReference type="ChEBI" id="CHEBI:15378"/>
        <dbReference type="ChEBI" id="CHEBI:29969"/>
        <dbReference type="ChEBI" id="CHEBI:30616"/>
        <dbReference type="ChEBI" id="CHEBI:33019"/>
        <dbReference type="ChEBI" id="CHEBI:57586"/>
        <dbReference type="ChEBI" id="CHEBI:83144"/>
        <dbReference type="ChEBI" id="CHEBI:456215"/>
        <dbReference type="EC" id="6.3.4.15"/>
    </reaction>
</comment>
<keyword evidence="5" id="KW-0805">Transcription regulation</keyword>
<dbReference type="PATRIC" id="fig|1235802.3.peg.1577"/>
<comment type="similarity">
    <text evidence="5">Belongs to the biotin--protein ligase family.</text>
</comment>
<protein>
    <recommendedName>
        <fullName evidence="5">Bifunctional ligase/repressor BirA</fullName>
    </recommendedName>
    <alternativeName>
        <fullName evidence="5">Biotin--[acetyl-CoA-carboxylase] ligase</fullName>
        <ecNumber evidence="5">6.3.4.15</ecNumber>
    </alternativeName>
    <alternativeName>
        <fullName evidence="5">Biotin--protein ligase</fullName>
    </alternativeName>
    <alternativeName>
        <fullName evidence="5">Biotin-[acetyl-CoA carboxylase] synthetase</fullName>
    </alternativeName>
</protein>
<dbReference type="AlphaFoldDB" id="N2AUX1"/>
<feature type="binding site" evidence="5">
    <location>
        <begin position="89"/>
        <end position="91"/>
    </location>
    <ligand>
        <name>biotin</name>
        <dbReference type="ChEBI" id="CHEBI:57586"/>
    </ligand>
</feature>
<dbReference type="InterPro" id="IPR008988">
    <property type="entry name" value="Transcriptional_repressor_C"/>
</dbReference>
<dbReference type="OrthoDB" id="9807064at2"/>
<keyword evidence="2 5" id="KW-0547">Nucleotide-binding</keyword>
<feature type="binding site" evidence="5">
    <location>
        <begin position="117"/>
        <end position="119"/>
    </location>
    <ligand>
        <name>biotin</name>
        <dbReference type="ChEBI" id="CHEBI:57586"/>
    </ligand>
</feature>
<dbReference type="InterPro" id="IPR003142">
    <property type="entry name" value="BPL_C"/>
</dbReference>
<gene>
    <name evidence="5" type="primary">birA</name>
    <name evidence="7" type="ORF">C823_01480</name>
</gene>
<dbReference type="GO" id="GO:0006355">
    <property type="term" value="P:regulation of DNA-templated transcription"/>
    <property type="evidence" value="ECO:0007669"/>
    <property type="project" value="UniProtKB-UniRule"/>
</dbReference>
<dbReference type="GO" id="GO:0016740">
    <property type="term" value="F:transferase activity"/>
    <property type="evidence" value="ECO:0007669"/>
    <property type="project" value="UniProtKB-ARBA"/>
</dbReference>
<keyword evidence="1 5" id="KW-0436">Ligase</keyword>
<feature type="domain" description="BPL/LPL catalytic" evidence="6">
    <location>
        <begin position="65"/>
        <end position="255"/>
    </location>
</feature>
<dbReference type="InterPro" id="IPR013196">
    <property type="entry name" value="HTH_11"/>
</dbReference>
<sequence length="325" mass="36151">MKAEILAALRASDGYVSGQDLCGKFGVSRTAIWKAINQLKQAGYEIEAVQNRGYHIVSTPDILSENELRSIRKTEWLGNKIYYETEIDSTNTKAMKLAEEGAPHGTIVVTDHQTNGRGRRGRSWESPAGEAIAMTFLLRPKIDPNNASMLTLIAAMAVARGIEDETGLKAGIKWPNDVVINRKKVSGILTEMSAQADYVNHIVVGIGINVHIQEFPEELKNIATSVFLELGMKINRAALIERICEYFEAYFEVFLQTEDLSAISKQYDAYMVNRNQPVKVLDPKDTYEGTARGITTRGELLVDTWESRKLVSSGEVSVRGIYGYI</sequence>
<dbReference type="InterPro" id="IPR030855">
    <property type="entry name" value="Bifunct_BirA"/>
</dbReference>
<dbReference type="PROSITE" id="PS51733">
    <property type="entry name" value="BPL_LPL_CATALYTIC"/>
    <property type="match status" value="1"/>
</dbReference>
<dbReference type="Pfam" id="PF03099">
    <property type="entry name" value="BPL_LplA_LipB"/>
    <property type="match status" value="1"/>
</dbReference>
<dbReference type="InterPro" id="IPR036390">
    <property type="entry name" value="WH_DNA-bd_sf"/>
</dbReference>
<dbReference type="GO" id="GO:0003677">
    <property type="term" value="F:DNA binding"/>
    <property type="evidence" value="ECO:0007669"/>
    <property type="project" value="UniProtKB-UniRule"/>
</dbReference>
<evidence type="ECO:0000259" key="6">
    <source>
        <dbReference type="PROSITE" id="PS51733"/>
    </source>
</evidence>
<proteinExistence type="inferred from homology"/>
<feature type="binding site" evidence="5">
    <location>
        <position position="113"/>
    </location>
    <ligand>
        <name>biotin</name>
        <dbReference type="ChEBI" id="CHEBI:57586"/>
    </ligand>
</feature>
<accession>N2AUX1</accession>
<reference evidence="7 8" key="1">
    <citation type="journal article" date="2014" name="Genome Announc.">
        <title>Draft genome sequences of the altered schaedler flora, a defined bacterial community from gnotobiotic mice.</title>
        <authorList>
            <person name="Wannemuehler M.J."/>
            <person name="Overstreet A.M."/>
            <person name="Ward D.V."/>
            <person name="Phillips G.J."/>
        </authorList>
    </citation>
    <scope>NUCLEOTIDE SEQUENCE [LARGE SCALE GENOMIC DNA]</scope>
    <source>
        <strain evidence="7 8">ASF492</strain>
    </source>
</reference>
<keyword evidence="5" id="KW-0804">Transcription</keyword>
<evidence type="ECO:0000256" key="5">
    <source>
        <dbReference type="HAMAP-Rule" id="MF_00978"/>
    </source>
</evidence>
<dbReference type="Gene3D" id="1.10.10.10">
    <property type="entry name" value="Winged helix-like DNA-binding domain superfamily/Winged helix DNA-binding domain"/>
    <property type="match status" value="1"/>
</dbReference>
<dbReference type="InterPro" id="IPR036388">
    <property type="entry name" value="WH-like_DNA-bd_sf"/>
</dbReference>
<comment type="function">
    <text evidence="5">Acts both as a biotin--[acetyl-CoA-carboxylase] ligase and a repressor.</text>
</comment>
<name>N2AUX1_9FIRM</name>
<dbReference type="Gene3D" id="3.30.930.10">
    <property type="entry name" value="Bira Bifunctional Protein, Domain 2"/>
    <property type="match status" value="1"/>
</dbReference>
<organism evidence="7 8">
    <name type="scientific">Eubacterium plexicaudatum ASF492</name>
    <dbReference type="NCBI Taxonomy" id="1235802"/>
    <lineage>
        <taxon>Bacteria</taxon>
        <taxon>Bacillati</taxon>
        <taxon>Bacillota</taxon>
        <taxon>Clostridia</taxon>
        <taxon>Eubacteriales</taxon>
        <taxon>Eubacteriaceae</taxon>
        <taxon>Eubacterium</taxon>
    </lineage>
</organism>
<evidence type="ECO:0000256" key="3">
    <source>
        <dbReference type="ARBA" id="ARBA00022840"/>
    </source>
</evidence>
<evidence type="ECO:0000256" key="4">
    <source>
        <dbReference type="ARBA" id="ARBA00023267"/>
    </source>
</evidence>
<dbReference type="SUPFAM" id="SSF55681">
    <property type="entry name" value="Class II aaRS and biotin synthetases"/>
    <property type="match status" value="1"/>
</dbReference>
<dbReference type="Pfam" id="PF02237">
    <property type="entry name" value="BPL_C"/>
    <property type="match status" value="1"/>
</dbReference>
<evidence type="ECO:0000313" key="8">
    <source>
        <dbReference type="Proteomes" id="UP000012589"/>
    </source>
</evidence>
<feature type="binding site" evidence="5">
    <location>
        <position position="184"/>
    </location>
    <ligand>
        <name>biotin</name>
        <dbReference type="ChEBI" id="CHEBI:57586"/>
    </ligand>
</feature>
<dbReference type="GO" id="GO:0009249">
    <property type="term" value="P:protein lipoylation"/>
    <property type="evidence" value="ECO:0007669"/>
    <property type="project" value="UniProtKB-ARBA"/>
</dbReference>
<dbReference type="GO" id="GO:0004077">
    <property type="term" value="F:biotin--[biotin carboxyl-carrier protein] ligase activity"/>
    <property type="evidence" value="ECO:0007669"/>
    <property type="project" value="UniProtKB-UniRule"/>
</dbReference>
<dbReference type="Proteomes" id="UP000012589">
    <property type="component" value="Unassembled WGS sequence"/>
</dbReference>
<comment type="caution">
    <text evidence="7">The sequence shown here is derived from an EMBL/GenBank/DDBJ whole genome shotgun (WGS) entry which is preliminary data.</text>
</comment>
<keyword evidence="4 5" id="KW-0092">Biotin</keyword>
<dbReference type="HAMAP" id="MF_00978">
    <property type="entry name" value="Bifunct_BirA"/>
    <property type="match status" value="1"/>
</dbReference>
<keyword evidence="5" id="KW-0678">Repressor</keyword>
<dbReference type="GO" id="GO:0005524">
    <property type="term" value="F:ATP binding"/>
    <property type="evidence" value="ECO:0007669"/>
    <property type="project" value="UniProtKB-UniRule"/>
</dbReference>